<evidence type="ECO:0000256" key="1">
    <source>
        <dbReference type="ARBA" id="ARBA00022737"/>
    </source>
</evidence>
<feature type="domain" description="ABC transporter" evidence="5">
    <location>
        <begin position="219"/>
        <end position="474"/>
    </location>
</feature>
<keyword evidence="1" id="KW-0677">Repeat</keyword>
<keyword evidence="4" id="KW-0472">Membrane</keyword>
<dbReference type="InterPro" id="IPR003439">
    <property type="entry name" value="ABC_transporter-like_ATP-bd"/>
</dbReference>
<dbReference type="InterPro" id="IPR003593">
    <property type="entry name" value="AAA+_ATPase"/>
</dbReference>
<dbReference type="FunFam" id="3.40.50.300:FF:000011">
    <property type="entry name" value="Putative ABC transporter ATP-binding component"/>
    <property type="match status" value="1"/>
</dbReference>
<dbReference type="InterPro" id="IPR050611">
    <property type="entry name" value="ABCF"/>
</dbReference>
<feature type="transmembrane region" description="Helical" evidence="4">
    <location>
        <begin position="249"/>
        <end position="268"/>
    </location>
</feature>
<feature type="domain" description="ABC transporter" evidence="5">
    <location>
        <begin position="554"/>
        <end position="773"/>
    </location>
</feature>
<dbReference type="InterPro" id="IPR017871">
    <property type="entry name" value="ABC_transporter-like_CS"/>
</dbReference>
<dbReference type="GO" id="GO:0016887">
    <property type="term" value="F:ATP hydrolysis activity"/>
    <property type="evidence" value="ECO:0007669"/>
    <property type="project" value="InterPro"/>
</dbReference>
<name>A0A7S3JZ08_9STRA</name>
<evidence type="ECO:0000256" key="4">
    <source>
        <dbReference type="SAM" id="Phobius"/>
    </source>
</evidence>
<keyword evidence="3" id="KW-0067">ATP-binding</keyword>
<dbReference type="SUPFAM" id="SSF52540">
    <property type="entry name" value="P-loop containing nucleoside triphosphate hydrolases"/>
    <property type="match status" value="2"/>
</dbReference>
<dbReference type="Gene3D" id="3.40.50.300">
    <property type="entry name" value="P-loop containing nucleotide triphosphate hydrolases"/>
    <property type="match status" value="2"/>
</dbReference>
<evidence type="ECO:0000259" key="5">
    <source>
        <dbReference type="PROSITE" id="PS50893"/>
    </source>
</evidence>
<protein>
    <recommendedName>
        <fullName evidence="5">ABC transporter domain-containing protein</fullName>
    </recommendedName>
</protein>
<sequence>MSDSVLDVVKKSLVGLDEDLVEYIAGIVSDADLESASPNELQEQICGFLLSSEYRENENEAALIAKDLWDELIQCNMVSLPKKKTMKKKGGKAIIAGKSNAEPKEEVQIKFSEPSEKQIESNEIKVTTTTTTNAALWAAKNVWLEDEDYESGRPKDEVQAEMEQIKNRRGARKRNNAENKLSSIHRRALQHLELRRELREAQEASVRARWKNGGYKGSIEANDFSLSNPGGGPDLLDQASISLVRGRRYGLIGTLFIFIIIDAFLLTGRNGKGKSTLLKALACRSIENIPETCLIHYVNQDVTLTTEEAEMQPWEIVVRADIERELLLAEKSKTPQIVEKLQAIDADSAPRRATTLLEELGFSSALRERKLKALSGGWRVRTFLAAALFARPDLLLLDEPTNHLSIAAVLWLARELEESEVWQDRIIVIVSHDRAFLDQVCTDVLHISGAAKRLTQSHGDYTTWSKRRAEKRLAWDREKARRTAEIEKLREYAGHGFRYGGSDSQIKKMKMKERQADKLAAAGDARDTDLADLEEDAELPLTLKHGGELPGNLVELRNVGFRYGTTQADWLFQGLDLGITSTSRLVICGENGAGKSTLVKIIIGELEPTIGQVIRSGHARFAVVNQHHSDQVDLRLTPLDFMRTKFPGDGSYEHDLKLRSHLASCGCTGGNPDLQNTIASSLSGGQRSRVALAAVSYVEPHVLILDEPTNNLDLESVAALADCVRRFQGAVVCVSHDQAFVNEVAEECWVVAKGKVRRAASFQTYVKKQLVKMN</sequence>
<dbReference type="PROSITE" id="PS50893">
    <property type="entry name" value="ABC_TRANSPORTER_2"/>
    <property type="match status" value="2"/>
</dbReference>
<dbReference type="EMBL" id="HBIJ01015834">
    <property type="protein sequence ID" value="CAE0369799.1"/>
    <property type="molecule type" value="Transcribed_RNA"/>
</dbReference>
<organism evidence="6">
    <name type="scientific">Aureoumbra lagunensis</name>
    <dbReference type="NCBI Taxonomy" id="44058"/>
    <lineage>
        <taxon>Eukaryota</taxon>
        <taxon>Sar</taxon>
        <taxon>Stramenopiles</taxon>
        <taxon>Ochrophyta</taxon>
        <taxon>Pelagophyceae</taxon>
        <taxon>Pelagomonadales</taxon>
        <taxon>Aureoumbra</taxon>
    </lineage>
</organism>
<dbReference type="GO" id="GO:0005524">
    <property type="term" value="F:ATP binding"/>
    <property type="evidence" value="ECO:0007669"/>
    <property type="project" value="UniProtKB-KW"/>
</dbReference>
<proteinExistence type="predicted"/>
<keyword evidence="4" id="KW-1133">Transmembrane helix</keyword>
<dbReference type="PANTHER" id="PTHR19211:SF14">
    <property type="entry name" value="ATP-BINDING CASSETTE SUB-FAMILY F MEMBER 1"/>
    <property type="match status" value="1"/>
</dbReference>
<keyword evidence="4" id="KW-0812">Transmembrane</keyword>
<evidence type="ECO:0000313" key="6">
    <source>
        <dbReference type="EMBL" id="CAE0369799.1"/>
    </source>
</evidence>
<dbReference type="PROSITE" id="PS00211">
    <property type="entry name" value="ABC_TRANSPORTER_1"/>
    <property type="match status" value="1"/>
</dbReference>
<evidence type="ECO:0000256" key="3">
    <source>
        <dbReference type="ARBA" id="ARBA00022840"/>
    </source>
</evidence>
<dbReference type="Pfam" id="PF00005">
    <property type="entry name" value="ABC_tran"/>
    <property type="match status" value="2"/>
</dbReference>
<keyword evidence="2" id="KW-0547">Nucleotide-binding</keyword>
<gene>
    <name evidence="6" type="ORF">ALAG00032_LOCUS10563</name>
</gene>
<dbReference type="PANTHER" id="PTHR19211">
    <property type="entry name" value="ATP-BINDING TRANSPORT PROTEIN-RELATED"/>
    <property type="match status" value="1"/>
</dbReference>
<dbReference type="InterPro" id="IPR027417">
    <property type="entry name" value="P-loop_NTPase"/>
</dbReference>
<evidence type="ECO:0000256" key="2">
    <source>
        <dbReference type="ARBA" id="ARBA00022741"/>
    </source>
</evidence>
<dbReference type="SMART" id="SM00382">
    <property type="entry name" value="AAA"/>
    <property type="match status" value="2"/>
</dbReference>
<dbReference type="CDD" id="cd03221">
    <property type="entry name" value="ABCF_EF-3"/>
    <property type="match status" value="2"/>
</dbReference>
<reference evidence="6" key="1">
    <citation type="submission" date="2021-01" db="EMBL/GenBank/DDBJ databases">
        <authorList>
            <person name="Corre E."/>
            <person name="Pelletier E."/>
            <person name="Niang G."/>
            <person name="Scheremetjew M."/>
            <person name="Finn R."/>
            <person name="Kale V."/>
            <person name="Holt S."/>
            <person name="Cochrane G."/>
            <person name="Meng A."/>
            <person name="Brown T."/>
            <person name="Cohen L."/>
        </authorList>
    </citation>
    <scope>NUCLEOTIDE SEQUENCE</scope>
    <source>
        <strain evidence="6">CCMP1510</strain>
    </source>
</reference>
<dbReference type="AlphaFoldDB" id="A0A7S3JZ08"/>
<accession>A0A7S3JZ08</accession>